<feature type="domain" description="Rod shape-determining protein MreC beta-barrel core" evidence="5">
    <location>
        <begin position="110"/>
        <end position="258"/>
    </location>
</feature>
<evidence type="ECO:0000256" key="2">
    <source>
        <dbReference type="ARBA" id="ARBA00013855"/>
    </source>
</evidence>
<dbReference type="RefSeq" id="WP_008237779.1">
    <property type="nucleotide sequence ID" value="NZ_AJJU01000003.1"/>
</dbReference>
<protein>
    <recommendedName>
        <fullName evidence="2">Cell shape-determining protein MreC</fullName>
    </recommendedName>
    <alternativeName>
        <fullName evidence="4">Cell shape protein MreC</fullName>
    </alternativeName>
</protein>
<evidence type="ECO:0000313" key="7">
    <source>
        <dbReference type="Proteomes" id="UP000005938"/>
    </source>
</evidence>
<dbReference type="AlphaFoldDB" id="I0WIA5"/>
<dbReference type="Gene3D" id="2.40.10.340">
    <property type="entry name" value="Rod shape-determining protein MreC, domain 1"/>
    <property type="match status" value="1"/>
</dbReference>
<dbReference type="Proteomes" id="UP000005938">
    <property type="component" value="Unassembled WGS sequence"/>
</dbReference>
<evidence type="ECO:0000256" key="1">
    <source>
        <dbReference type="ARBA" id="ARBA00009369"/>
    </source>
</evidence>
<dbReference type="NCBIfam" id="NF010532">
    <property type="entry name" value="PRK13922.9-3"/>
    <property type="match status" value="1"/>
</dbReference>
<dbReference type="STRING" id="946077.W5A_04224"/>
<dbReference type="PANTHER" id="PTHR34138">
    <property type="entry name" value="CELL SHAPE-DETERMINING PROTEIN MREC"/>
    <property type="match status" value="1"/>
</dbReference>
<dbReference type="Gene3D" id="2.40.10.350">
    <property type="entry name" value="Rod shape-determining protein MreC, domain 2"/>
    <property type="match status" value="1"/>
</dbReference>
<comment type="similarity">
    <text evidence="1">Belongs to the MreC family.</text>
</comment>
<keyword evidence="3" id="KW-0133">Cell shape</keyword>
<dbReference type="OrthoDB" id="9811827at2"/>
<dbReference type="EMBL" id="AJJU01000003">
    <property type="protein sequence ID" value="EID76121.1"/>
    <property type="molecule type" value="Genomic_DNA"/>
</dbReference>
<dbReference type="eggNOG" id="COG1792">
    <property type="taxonomic scope" value="Bacteria"/>
</dbReference>
<name>I0WIA5_9FLAO</name>
<sequence length="273" mass="31056">MHQIINFFIRHKNFIVFLLLFTLSLLFTVQANSYQRSKFINSANWLTGGVFKTFNNWSDYFSLKSQNELLIEENRRLREVTINKGFSTEPELTMDSTSVLNQYHVISASVIKNSIQHAKNYLTIDKGTKDGLVQDMGVITSNGVVGIVENTSKNFATVQTLLNELSLTNAQLKNSNHFGTLKWDTRELNQVQLVDIPRQANVKKGDTIVTGGMSTIFPKGIPIGKISSFELNANDNSFVIEVTLFNDMSNIGHVYIIKNRWREEQQQLQQDTN</sequence>
<reference evidence="6 7" key="1">
    <citation type="journal article" date="2012" name="J. Bacteriol.">
        <title>Genome Sequence of the Halotolerant Bacterium Imtechella halotolerans K1T.</title>
        <authorList>
            <person name="Kumar S."/>
            <person name="Vikram S."/>
            <person name="Subramanian S."/>
            <person name="Raghava G.P."/>
            <person name="Pinnaka A.K."/>
        </authorList>
    </citation>
    <scope>NUCLEOTIDE SEQUENCE [LARGE SCALE GENOMIC DNA]</scope>
    <source>
        <strain evidence="6 7">K1</strain>
    </source>
</reference>
<dbReference type="InterPro" id="IPR042175">
    <property type="entry name" value="Cell/Rod_MreC_2"/>
</dbReference>
<evidence type="ECO:0000259" key="5">
    <source>
        <dbReference type="Pfam" id="PF04085"/>
    </source>
</evidence>
<dbReference type="InterPro" id="IPR042177">
    <property type="entry name" value="Cell/Rod_1"/>
</dbReference>
<dbReference type="InterPro" id="IPR007221">
    <property type="entry name" value="MreC"/>
</dbReference>
<dbReference type="Pfam" id="PF04085">
    <property type="entry name" value="MreC"/>
    <property type="match status" value="1"/>
</dbReference>
<organism evidence="6 7">
    <name type="scientific">Imtechella halotolerans K1</name>
    <dbReference type="NCBI Taxonomy" id="946077"/>
    <lineage>
        <taxon>Bacteria</taxon>
        <taxon>Pseudomonadati</taxon>
        <taxon>Bacteroidota</taxon>
        <taxon>Flavobacteriia</taxon>
        <taxon>Flavobacteriales</taxon>
        <taxon>Flavobacteriaceae</taxon>
        <taxon>Imtechella</taxon>
    </lineage>
</organism>
<accession>I0WIA5</accession>
<dbReference type="PANTHER" id="PTHR34138:SF1">
    <property type="entry name" value="CELL SHAPE-DETERMINING PROTEIN MREC"/>
    <property type="match status" value="1"/>
</dbReference>
<evidence type="ECO:0000256" key="3">
    <source>
        <dbReference type="ARBA" id="ARBA00022960"/>
    </source>
</evidence>
<keyword evidence="7" id="KW-1185">Reference proteome</keyword>
<comment type="caution">
    <text evidence="6">The sequence shown here is derived from an EMBL/GenBank/DDBJ whole genome shotgun (WGS) entry which is preliminary data.</text>
</comment>
<gene>
    <name evidence="6" type="ORF">W5A_04224</name>
</gene>
<proteinExistence type="inferred from homology"/>
<evidence type="ECO:0000256" key="4">
    <source>
        <dbReference type="ARBA" id="ARBA00032089"/>
    </source>
</evidence>
<dbReference type="GO" id="GO:0005886">
    <property type="term" value="C:plasma membrane"/>
    <property type="evidence" value="ECO:0007669"/>
    <property type="project" value="TreeGrafter"/>
</dbReference>
<dbReference type="PATRIC" id="fig|946077.3.peg.860"/>
<evidence type="ECO:0000313" key="6">
    <source>
        <dbReference type="EMBL" id="EID76121.1"/>
    </source>
</evidence>
<dbReference type="GO" id="GO:0008360">
    <property type="term" value="P:regulation of cell shape"/>
    <property type="evidence" value="ECO:0007669"/>
    <property type="project" value="UniProtKB-KW"/>
</dbReference>
<dbReference type="InterPro" id="IPR055342">
    <property type="entry name" value="MreC_beta-barrel_core"/>
</dbReference>